<protein>
    <submittedName>
        <fullName evidence="2">VPLPA-CTERM protein sorting domain-containing protein</fullName>
    </submittedName>
</protein>
<accession>A0A1I1JCK2</accession>
<sequence>MAPQVPLPASNLLLPMAIGGLATLLCRRKAA</sequence>
<feature type="transmembrane region" description="Helical" evidence="1">
    <location>
        <begin position="6"/>
        <end position="26"/>
    </location>
</feature>
<organism evidence="2 3">
    <name type="scientific">Pseudooceanicola nitratireducens</name>
    <dbReference type="NCBI Taxonomy" id="517719"/>
    <lineage>
        <taxon>Bacteria</taxon>
        <taxon>Pseudomonadati</taxon>
        <taxon>Pseudomonadota</taxon>
        <taxon>Alphaproteobacteria</taxon>
        <taxon>Rhodobacterales</taxon>
        <taxon>Paracoccaceae</taxon>
        <taxon>Pseudooceanicola</taxon>
    </lineage>
</organism>
<keyword evidence="1" id="KW-0812">Transmembrane</keyword>
<gene>
    <name evidence="2" type="ORF">SAMN05421762_0987</name>
</gene>
<proteinExistence type="predicted"/>
<keyword evidence="1" id="KW-0472">Membrane</keyword>
<evidence type="ECO:0000313" key="2">
    <source>
        <dbReference type="EMBL" id="SFC46287.1"/>
    </source>
</evidence>
<keyword evidence="1" id="KW-1133">Transmembrane helix</keyword>
<keyword evidence="3" id="KW-1185">Reference proteome</keyword>
<evidence type="ECO:0000313" key="3">
    <source>
        <dbReference type="Proteomes" id="UP000231644"/>
    </source>
</evidence>
<evidence type="ECO:0000256" key="1">
    <source>
        <dbReference type="SAM" id="Phobius"/>
    </source>
</evidence>
<dbReference type="Proteomes" id="UP000231644">
    <property type="component" value="Unassembled WGS sequence"/>
</dbReference>
<dbReference type="AlphaFoldDB" id="A0A1I1JCK2"/>
<name>A0A1I1JCK2_9RHOB</name>
<reference evidence="2 3" key="1">
    <citation type="submission" date="2016-10" db="EMBL/GenBank/DDBJ databases">
        <authorList>
            <person name="de Groot N.N."/>
        </authorList>
    </citation>
    <scope>NUCLEOTIDE SEQUENCE [LARGE SCALE GENOMIC DNA]</scope>
    <source>
        <strain evidence="2 3">DSM 29619</strain>
    </source>
</reference>
<dbReference type="EMBL" id="FOLX01000001">
    <property type="protein sequence ID" value="SFC46287.1"/>
    <property type="molecule type" value="Genomic_DNA"/>
</dbReference>